<dbReference type="EMBL" id="MT799690">
    <property type="protein sequence ID" value="QOW37937.1"/>
    <property type="molecule type" value="Genomic_DNA"/>
</dbReference>
<dbReference type="Gene3D" id="3.90.550.20">
    <property type="match status" value="1"/>
</dbReference>
<protein>
    <submittedName>
        <fullName evidence="1">GT</fullName>
    </submittedName>
</protein>
<accession>A0A7S6VGB6</accession>
<proteinExistence type="predicted"/>
<dbReference type="InterPro" id="IPR029044">
    <property type="entry name" value="Nucleotide-diphossugar_trans"/>
</dbReference>
<sequence>MHIIKNFTLYKIKLLSKLNKNSQKYRQQKVYNFLKDKIISQNIIKHANIVAVDAEKIPVWIFWAQGFDNAPVFIQENLRHTRKILSVKYDIRTVDLNDLLALINLSDNILKKYHSGQFKQAFFSDVVRFCLLQKYGGVWLDSTVYVTSSEIPNDIKYADHFIFKDMHFILNEKASSTGLIPGSSWFLFAKKDDEWVNQVAEFMKKYAENYNTVSYYYTTHLIMGLAFDINTDWYYKMPTYDNQAPHQMQYLMSNPYDEKTITKTLKGCFIHKLSYKQEFYSEIDKQLFMKRLFEDEL</sequence>
<reference evidence="1" key="1">
    <citation type="journal article" date="2020" name="FEMS Microbiol. Lett.">
        <title>Screening for texturing Leuconostoc and genomics behind polysaccharide production.</title>
        <authorList>
            <person name="Poulsen V.K."/>
            <person name="Koza A."/>
            <person name="Al-Nakeeb K."/>
            <person name="Oeregaard G."/>
        </authorList>
    </citation>
    <scope>NUCLEOTIDE SEQUENCE</scope>
    <source>
        <strain evidence="1">Ln4</strain>
    </source>
</reference>
<dbReference type="SUPFAM" id="SSF53448">
    <property type="entry name" value="Nucleotide-diphospho-sugar transferases"/>
    <property type="match status" value="1"/>
</dbReference>
<organism evidence="1">
    <name type="scientific">Leuconostoc mesenteroides</name>
    <dbReference type="NCBI Taxonomy" id="1245"/>
    <lineage>
        <taxon>Bacteria</taxon>
        <taxon>Bacillati</taxon>
        <taxon>Bacillota</taxon>
        <taxon>Bacilli</taxon>
        <taxon>Lactobacillales</taxon>
        <taxon>Lactobacillaceae</taxon>
        <taxon>Leuconostoc</taxon>
    </lineage>
</organism>
<dbReference type="Pfam" id="PF05704">
    <property type="entry name" value="Caps_synth"/>
    <property type="match status" value="1"/>
</dbReference>
<dbReference type="AlphaFoldDB" id="A0A7S6VGB6"/>
<dbReference type="InterPro" id="IPR008441">
    <property type="entry name" value="AfumC-like_glycosyl_Trfase"/>
</dbReference>
<dbReference type="GO" id="GO:0016757">
    <property type="term" value="F:glycosyltransferase activity"/>
    <property type="evidence" value="ECO:0007669"/>
    <property type="project" value="InterPro"/>
</dbReference>
<name>A0A7S6VGB6_LEUME</name>
<evidence type="ECO:0000313" key="1">
    <source>
        <dbReference type="EMBL" id="QOW37937.1"/>
    </source>
</evidence>